<dbReference type="Pfam" id="PF09953">
    <property type="entry name" value="DUF2187"/>
    <property type="match status" value="1"/>
</dbReference>
<reference evidence="1 2" key="1">
    <citation type="submission" date="2012-12" db="EMBL/GenBank/DDBJ databases">
        <title>Novel taxa of Listeriaceae from agricultural environments in the United States.</title>
        <authorList>
            <person name="den Bakker H.C."/>
            <person name="Allred A."/>
            <person name="Warchocki S."/>
            <person name="Wright E.M."/>
            <person name="Burrell A."/>
            <person name="Nightingale K.K."/>
            <person name="Kephart D."/>
            <person name="Wiedmann M."/>
        </authorList>
    </citation>
    <scope>NUCLEOTIDE SEQUENCE [LARGE SCALE GENOMIC DNA]</scope>
    <source>
        <strain evidence="1 2">FSL S10-1203</strain>
    </source>
</reference>
<organism evidence="1 2">
    <name type="scientific">Listeria fleischmannii FSL S10-1203</name>
    <dbReference type="NCBI Taxonomy" id="1265822"/>
    <lineage>
        <taxon>Bacteria</taxon>
        <taxon>Bacillati</taxon>
        <taxon>Bacillota</taxon>
        <taxon>Bacilli</taxon>
        <taxon>Bacillales</taxon>
        <taxon>Listeriaceae</taxon>
        <taxon>Listeria</taxon>
    </lineage>
</organism>
<dbReference type="EMBL" id="AODM01000082">
    <property type="protein sequence ID" value="EUJ44693.1"/>
    <property type="molecule type" value="Genomic_DNA"/>
</dbReference>
<gene>
    <name evidence="1" type="ORF">MCOL2_19736</name>
</gene>
<dbReference type="PATRIC" id="fig|1265822.4.peg.4032"/>
<proteinExistence type="predicted"/>
<dbReference type="AlphaFoldDB" id="W7DH63"/>
<comment type="caution">
    <text evidence="1">The sequence shown here is derived from an EMBL/GenBank/DDBJ whole genome shotgun (WGS) entry which is preliminary data.</text>
</comment>
<dbReference type="Proteomes" id="UP000019241">
    <property type="component" value="Unassembled WGS sequence"/>
</dbReference>
<accession>W7DH63</accession>
<dbReference type="InterPro" id="IPR018690">
    <property type="entry name" value="DUF2187"/>
</dbReference>
<evidence type="ECO:0000313" key="1">
    <source>
        <dbReference type="EMBL" id="EUJ44693.1"/>
    </source>
</evidence>
<evidence type="ECO:0000313" key="2">
    <source>
        <dbReference type="Proteomes" id="UP000019241"/>
    </source>
</evidence>
<sequence length="90" mass="10633">MSYINLEKKPRSKFTTRVTPRKGNINDLISFSRKQQNLVGWIEIFYPHSVIVRLTPESARLFGEERTVVNDKHYDVLEEKLKSRILQELS</sequence>
<name>W7DH63_9LIST</name>
<protein>
    <submittedName>
        <fullName evidence="1">Uncharacterized protein</fullName>
    </submittedName>
</protein>